<dbReference type="AlphaFoldDB" id="A0A0A8UT51"/>
<organism evidence="1 2">
    <name type="scientific">Legionella hackeliae</name>
    <dbReference type="NCBI Taxonomy" id="449"/>
    <lineage>
        <taxon>Bacteria</taxon>
        <taxon>Pseudomonadati</taxon>
        <taxon>Pseudomonadota</taxon>
        <taxon>Gammaproteobacteria</taxon>
        <taxon>Legionellales</taxon>
        <taxon>Legionellaceae</taxon>
        <taxon>Legionella</taxon>
    </lineage>
</organism>
<evidence type="ECO:0000313" key="2">
    <source>
        <dbReference type="Proteomes" id="UP000032803"/>
    </source>
</evidence>
<dbReference type="RefSeq" id="WP_147292327.1">
    <property type="nucleotide sequence ID" value="NZ_LNYF01000014.1"/>
</dbReference>
<dbReference type="EMBL" id="LN681225">
    <property type="protein sequence ID" value="CEK10661.1"/>
    <property type="molecule type" value="Genomic_DNA"/>
</dbReference>
<dbReference type="HOGENOM" id="CLU_879395_0_0_6"/>
<proteinExistence type="predicted"/>
<dbReference type="PATRIC" id="fig|449.7.peg.2020"/>
<sequence length="316" mass="35974">MMFIFNNFPSPNFFSKQHFHVSYSLLPAIRKLITNCTQTDALNVFSVACGTALEVSTLELIARSKGSTFNYFGCDINKKDLRFSNHLLKQSAPNVHQKYIPSDMASAPPKSLISEANCILWRHPEFLSDHSEVPKTLILDMCQILWNILNNKDAHAPILITCYDPHEMMLVLELFYQFCEDDLEYGLTIDDQNGRASWQNPIIAPEDADPLFNLNHQDQCQLLITHCRSKNLKVNQEVLISALAKAFQSILPKLETHPGVLVKNLEKPTLDVLREATTYLNNQIRASSNPYINRGELCSLLMNDYEQPNDATILLY</sequence>
<reference evidence="2" key="1">
    <citation type="submission" date="2014-09" db="EMBL/GenBank/DDBJ databases">
        <authorList>
            <person name="Gomez-Valero L."/>
        </authorList>
    </citation>
    <scope>NUCLEOTIDE SEQUENCE [LARGE SCALE GENOMIC DNA]</scope>
    <source>
        <strain evidence="2">ATCC35250</strain>
    </source>
</reference>
<accession>A0A0A8UT51</accession>
<dbReference type="Proteomes" id="UP000032803">
    <property type="component" value="Chromosome I"/>
</dbReference>
<name>A0A0A8UT51_LEGHA</name>
<dbReference type="KEGG" id="lha:LHA_1621"/>
<keyword evidence="2" id="KW-1185">Reference proteome</keyword>
<gene>
    <name evidence="1" type="ORF">LHA_1621</name>
</gene>
<evidence type="ECO:0000313" key="1">
    <source>
        <dbReference type="EMBL" id="CEK10661.1"/>
    </source>
</evidence>
<dbReference type="OrthoDB" id="5636082at2"/>
<protein>
    <submittedName>
        <fullName evidence="1">Uncharacterized protein</fullName>
    </submittedName>
</protein>